<dbReference type="InterPro" id="IPR018168">
    <property type="entry name" value="Ubi_Hdrlase_CS"/>
</dbReference>
<dbReference type="GO" id="GO:0016705">
    <property type="term" value="F:oxidoreductase activity, acting on paired donors, with incorporation or reduction of molecular oxygen"/>
    <property type="evidence" value="ECO:0007669"/>
    <property type="project" value="InterPro"/>
</dbReference>
<comment type="similarity">
    <text evidence="3">Belongs to the UbiH/COQ6 family.</text>
</comment>
<sequence>MTHPSVASQAELFDVVVIGGGLNGLTQAIALARHGISVAVIDREDPARVTEAAFDGRVSAIALASQRMLDAIGLWRHVRMAQPMWDIRVSDGDSLLFVHYDHSEIGSAPFGYLVENRVIRQAQQAALADCPNLELIAPMTARSIDYGLSGSGAPAEIELGNGRRLRARLIVGADGRQSAIRRDAGIRTIDWSYRQTGIVCTVQHALPHEGVAQERFLPAGPFAMLPMTDDAAGHHRSSLVWSEPTERAAAIMALDDAGFAAEMRQRFGTGYGDCDVVGPRWSYPFSFMLALKYTAHRMALVGDSAHGIHPIAGQGLNLGLRDIAALTEAVVDARRLGLDIGRSDVLERYERWRRVDNVVLGAVTDGLTRLFSNDIAPLRIARDLGLGMVNRIGPLKKLFMRHAMGDVGRLPRLLKGETLG</sequence>
<dbReference type="InterPro" id="IPR002938">
    <property type="entry name" value="FAD-bd"/>
</dbReference>
<dbReference type="RefSeq" id="WP_144067048.1">
    <property type="nucleotide sequence ID" value="NZ_CP041636.1"/>
</dbReference>
<dbReference type="PANTHER" id="PTHR43876:SF7">
    <property type="entry name" value="UBIQUINONE BIOSYNTHESIS MONOOXYGENASE COQ6, MITOCHONDRIAL"/>
    <property type="match status" value="1"/>
</dbReference>
<protein>
    <submittedName>
        <fullName evidence="10">FAD-dependent oxidoreductase</fullName>
    </submittedName>
</protein>
<evidence type="ECO:0000313" key="11">
    <source>
        <dbReference type="Proteomes" id="UP000317496"/>
    </source>
</evidence>
<evidence type="ECO:0000313" key="10">
    <source>
        <dbReference type="EMBL" id="QDO96067.1"/>
    </source>
</evidence>
<dbReference type="GO" id="GO:0006744">
    <property type="term" value="P:ubiquinone biosynthetic process"/>
    <property type="evidence" value="ECO:0007669"/>
    <property type="project" value="UniProtKB-UniPathway"/>
</dbReference>
<dbReference type="GO" id="GO:0004497">
    <property type="term" value="F:monooxygenase activity"/>
    <property type="evidence" value="ECO:0007669"/>
    <property type="project" value="UniProtKB-KW"/>
</dbReference>
<evidence type="ECO:0000256" key="2">
    <source>
        <dbReference type="ARBA" id="ARBA00004749"/>
    </source>
</evidence>
<evidence type="ECO:0000256" key="6">
    <source>
        <dbReference type="ARBA" id="ARBA00023002"/>
    </source>
</evidence>
<dbReference type="EMBL" id="CP041636">
    <property type="protein sequence ID" value="QDO96067.1"/>
    <property type="molecule type" value="Genomic_DNA"/>
</dbReference>
<dbReference type="AlphaFoldDB" id="A0A516GX26"/>
<reference evidence="10 11" key="1">
    <citation type="submission" date="2019-07" db="EMBL/GenBank/DDBJ databases">
        <title>Genome sequencing for Ferrovibrio sp. K5.</title>
        <authorList>
            <person name="Park S.-J."/>
        </authorList>
    </citation>
    <scope>NUCLEOTIDE SEQUENCE [LARGE SCALE GENOMIC DNA]</scope>
    <source>
        <strain evidence="10 11">K5</strain>
    </source>
</reference>
<keyword evidence="7" id="KW-0503">Monooxygenase</keyword>
<dbReference type="PANTHER" id="PTHR43876">
    <property type="entry name" value="UBIQUINONE BIOSYNTHESIS MONOOXYGENASE COQ6, MITOCHONDRIAL"/>
    <property type="match status" value="1"/>
</dbReference>
<accession>A0A516GX26</accession>
<keyword evidence="6" id="KW-0560">Oxidoreductase</keyword>
<dbReference type="InterPro" id="IPR010971">
    <property type="entry name" value="UbiH/COQ6"/>
</dbReference>
<keyword evidence="4" id="KW-0285">Flavoprotein</keyword>
<proteinExistence type="inferred from homology"/>
<dbReference type="UniPathway" id="UPA00232"/>
<evidence type="ECO:0000256" key="5">
    <source>
        <dbReference type="ARBA" id="ARBA00022827"/>
    </source>
</evidence>
<evidence type="ECO:0000259" key="9">
    <source>
        <dbReference type="Pfam" id="PF01494"/>
    </source>
</evidence>
<dbReference type="GO" id="GO:0071949">
    <property type="term" value="F:FAD binding"/>
    <property type="evidence" value="ECO:0007669"/>
    <property type="project" value="InterPro"/>
</dbReference>
<feature type="domain" description="FAD-binding" evidence="9">
    <location>
        <begin position="160"/>
        <end position="332"/>
    </location>
</feature>
<dbReference type="PROSITE" id="PS01304">
    <property type="entry name" value="UBIH"/>
    <property type="match status" value="1"/>
</dbReference>
<keyword evidence="11" id="KW-1185">Reference proteome</keyword>
<dbReference type="InterPro" id="IPR051205">
    <property type="entry name" value="UbiH/COQ6_monooxygenase"/>
</dbReference>
<gene>
    <name evidence="10" type="ORF">FNB15_01690</name>
</gene>
<evidence type="ECO:0000259" key="8">
    <source>
        <dbReference type="Pfam" id="PF01266"/>
    </source>
</evidence>
<dbReference type="KEGG" id="fer:FNB15_01690"/>
<keyword evidence="5" id="KW-0274">FAD</keyword>
<evidence type="ECO:0000256" key="1">
    <source>
        <dbReference type="ARBA" id="ARBA00001974"/>
    </source>
</evidence>
<dbReference type="FunFam" id="3.50.50.60:FF:000021">
    <property type="entry name" value="Ubiquinone biosynthesis monooxygenase COQ6"/>
    <property type="match status" value="1"/>
</dbReference>
<dbReference type="Proteomes" id="UP000317496">
    <property type="component" value="Chromosome"/>
</dbReference>
<dbReference type="Pfam" id="PF01494">
    <property type="entry name" value="FAD_binding_3"/>
    <property type="match status" value="1"/>
</dbReference>
<dbReference type="InterPro" id="IPR036188">
    <property type="entry name" value="FAD/NAD-bd_sf"/>
</dbReference>
<dbReference type="Gene3D" id="3.50.50.60">
    <property type="entry name" value="FAD/NAD(P)-binding domain"/>
    <property type="match status" value="2"/>
</dbReference>
<dbReference type="GO" id="GO:0110142">
    <property type="term" value="C:ubiquinone biosynthesis complex"/>
    <property type="evidence" value="ECO:0007669"/>
    <property type="project" value="UniProtKB-ARBA"/>
</dbReference>
<evidence type="ECO:0000256" key="3">
    <source>
        <dbReference type="ARBA" id="ARBA00005349"/>
    </source>
</evidence>
<organism evidence="10 11">
    <name type="scientific">Ferrovibrio terrae</name>
    <dbReference type="NCBI Taxonomy" id="2594003"/>
    <lineage>
        <taxon>Bacteria</taxon>
        <taxon>Pseudomonadati</taxon>
        <taxon>Pseudomonadota</taxon>
        <taxon>Alphaproteobacteria</taxon>
        <taxon>Rhodospirillales</taxon>
        <taxon>Rhodospirillaceae</taxon>
        <taxon>Ferrovibrio</taxon>
    </lineage>
</organism>
<comment type="cofactor">
    <cofactor evidence="1">
        <name>FAD</name>
        <dbReference type="ChEBI" id="CHEBI:57692"/>
    </cofactor>
</comment>
<comment type="pathway">
    <text evidence="2">Cofactor biosynthesis; ubiquinone biosynthesis.</text>
</comment>
<dbReference type="PRINTS" id="PR00420">
    <property type="entry name" value="RNGMNOXGNASE"/>
</dbReference>
<evidence type="ECO:0000256" key="4">
    <source>
        <dbReference type="ARBA" id="ARBA00022630"/>
    </source>
</evidence>
<dbReference type="InterPro" id="IPR006076">
    <property type="entry name" value="FAD-dep_OxRdtase"/>
</dbReference>
<feature type="domain" description="FAD dependent oxidoreductase" evidence="8">
    <location>
        <begin position="14"/>
        <end position="91"/>
    </location>
</feature>
<dbReference type="Pfam" id="PF01266">
    <property type="entry name" value="DAO"/>
    <property type="match status" value="1"/>
</dbReference>
<evidence type="ECO:0000256" key="7">
    <source>
        <dbReference type="ARBA" id="ARBA00023033"/>
    </source>
</evidence>
<dbReference type="SUPFAM" id="SSF51905">
    <property type="entry name" value="FAD/NAD(P)-binding domain"/>
    <property type="match status" value="1"/>
</dbReference>
<dbReference type="NCBIfam" id="TIGR01988">
    <property type="entry name" value="Ubi-OHases"/>
    <property type="match status" value="1"/>
</dbReference>
<name>A0A516GX26_9PROT</name>
<dbReference type="OrthoDB" id="9796623at2"/>